<accession>A0A4T0FRS2</accession>
<feature type="compositionally biased region" description="Basic and acidic residues" evidence="1">
    <location>
        <begin position="167"/>
        <end position="210"/>
    </location>
</feature>
<feature type="compositionally biased region" description="Polar residues" evidence="1">
    <location>
        <begin position="146"/>
        <end position="156"/>
    </location>
</feature>
<gene>
    <name evidence="2" type="ORF">E3P99_01179</name>
</gene>
<feature type="region of interest" description="Disordered" evidence="1">
    <location>
        <begin position="764"/>
        <end position="801"/>
    </location>
</feature>
<evidence type="ECO:0000313" key="3">
    <source>
        <dbReference type="Proteomes" id="UP000310189"/>
    </source>
</evidence>
<feature type="compositionally biased region" description="Basic and acidic residues" evidence="1">
    <location>
        <begin position="288"/>
        <end position="299"/>
    </location>
</feature>
<feature type="region of interest" description="Disordered" evidence="1">
    <location>
        <begin position="699"/>
        <end position="721"/>
    </location>
</feature>
<dbReference type="Proteomes" id="UP000310189">
    <property type="component" value="Unassembled WGS sequence"/>
</dbReference>
<reference evidence="2 3" key="1">
    <citation type="submission" date="2019-03" db="EMBL/GenBank/DDBJ databases">
        <title>Sequencing 23 genomes of Wallemia ichthyophaga.</title>
        <authorList>
            <person name="Gostincar C."/>
        </authorList>
    </citation>
    <scope>NUCLEOTIDE SEQUENCE [LARGE SCALE GENOMIC DNA]</scope>
    <source>
        <strain evidence="2 3">EXF-5753</strain>
    </source>
</reference>
<protein>
    <submittedName>
        <fullName evidence="2">Uncharacterized protein</fullName>
    </submittedName>
</protein>
<feature type="compositionally biased region" description="Polar residues" evidence="1">
    <location>
        <begin position="376"/>
        <end position="393"/>
    </location>
</feature>
<evidence type="ECO:0000256" key="1">
    <source>
        <dbReference type="SAM" id="MobiDB-lite"/>
    </source>
</evidence>
<dbReference type="EMBL" id="SPNW01000013">
    <property type="protein sequence ID" value="TIA91239.1"/>
    <property type="molecule type" value="Genomic_DNA"/>
</dbReference>
<organism evidence="2 3">
    <name type="scientific">Wallemia hederae</name>
    <dbReference type="NCBI Taxonomy" id="1540922"/>
    <lineage>
        <taxon>Eukaryota</taxon>
        <taxon>Fungi</taxon>
        <taxon>Dikarya</taxon>
        <taxon>Basidiomycota</taxon>
        <taxon>Wallemiomycotina</taxon>
        <taxon>Wallemiomycetes</taxon>
        <taxon>Wallemiales</taxon>
        <taxon>Wallemiaceae</taxon>
        <taxon>Wallemia</taxon>
    </lineage>
</organism>
<dbReference type="OrthoDB" id="2504266at2759"/>
<proteinExistence type="predicted"/>
<feature type="compositionally biased region" description="Basic and acidic residues" evidence="1">
    <location>
        <begin position="124"/>
        <end position="133"/>
    </location>
</feature>
<feature type="region of interest" description="Disordered" evidence="1">
    <location>
        <begin position="344"/>
        <end position="417"/>
    </location>
</feature>
<name>A0A4T0FRS2_9BASI</name>
<feature type="region of interest" description="Disordered" evidence="1">
    <location>
        <begin position="442"/>
        <end position="499"/>
    </location>
</feature>
<dbReference type="AlphaFoldDB" id="A0A4T0FRS2"/>
<feature type="region of interest" description="Disordered" evidence="1">
    <location>
        <begin position="100"/>
        <end position="331"/>
    </location>
</feature>
<feature type="compositionally biased region" description="Low complexity" evidence="1">
    <location>
        <begin position="101"/>
        <end position="120"/>
    </location>
</feature>
<evidence type="ECO:0000313" key="2">
    <source>
        <dbReference type="EMBL" id="TIA91239.1"/>
    </source>
</evidence>
<feature type="compositionally biased region" description="Low complexity" evidence="1">
    <location>
        <begin position="764"/>
        <end position="776"/>
    </location>
</feature>
<comment type="caution">
    <text evidence="2">The sequence shown here is derived from an EMBL/GenBank/DDBJ whole genome shotgun (WGS) entry which is preliminary data.</text>
</comment>
<sequence length="823" mass="91339">MAVTAAAAAKMRIAVNFFIMVWMNLLCKRNQVVKMESAEISAPALESTSPATSSRNLQQPTSYSRKELLRLYKSPLVKAPDSLEPFSVWFGEYTAPPTIPSRPSISSPNASSPNAPNSFNRFRRNNEEVDSPRSSKYKNAFERALGSSSNYTSQPPSLGPYRSPNSRHPDARTLDREAEFTKNKFSIDKTRAPREDRRNQDKSPLSRKEVALNMQEALKSNDGDWRKGGYVQERQRSRKGRNPSFEDDSSPAWLDDTSPRDSPKAKASTGPFGSGSAGVDSIQAFKAQMREKERRDRLFELGIDEESADNANADTFDSQPQTHSRPPGLLEDEDQVDAANDETFGGIDAANDETFGGDSLEPTMSNLTMNDDPAILNTSNATRSQNQSPSSTPALYAELGNEGSNASSEGTPKVAEKAPAASRFARFFDAKPKAMDAQAKWLDAQRKKESEPVASPPIPTNDQPDMQRVLAMLQTSSSSTPVPQPPSVKDISRPTSTSSAGADLTAILHQQQQAAFRNQQLQQQQQIIMQQRKEREQELQRERMQREHQALLLAQAQRRQQSPQDPAILNALSLARAKGSPAAMSQNVLQQQQHSRMSPMNDPRAAALQEYQMRQAYERQRQLQQSEMADLQPEVSQQQKLQEMLIMQQQQAQLRQMQQANAMRGAPPEHLAALIRGGGSSQSPSNATNPQAGALLMQQIQQQQGQVPSTISPPHQQQHSQANEMLLQQQRLLAQQRGMQAAQAQAQAQAAALAAAIQQQQQQQHQQLGGMMQQQQPQHPDIHHYNSSFDHPKMGGPQQSHMMDVQQQRQKQAQLMALLNGGR</sequence>
<keyword evidence="3" id="KW-1185">Reference proteome</keyword>
<feature type="compositionally biased region" description="Polar residues" evidence="1">
    <location>
        <begin position="309"/>
        <end position="324"/>
    </location>
</feature>
<feature type="compositionally biased region" description="Polar residues" evidence="1">
    <location>
        <begin position="707"/>
        <end position="721"/>
    </location>
</feature>